<evidence type="ECO:0000256" key="10">
    <source>
        <dbReference type="ARBA" id="ARBA00023012"/>
    </source>
</evidence>
<dbReference type="InterPro" id="IPR005467">
    <property type="entry name" value="His_kinase_dom"/>
</dbReference>
<dbReference type="InterPro" id="IPR035965">
    <property type="entry name" value="PAS-like_dom_sf"/>
</dbReference>
<evidence type="ECO:0000256" key="4">
    <source>
        <dbReference type="ARBA" id="ARBA00012438"/>
    </source>
</evidence>
<keyword evidence="11 15" id="KW-0472">Membrane</keyword>
<comment type="similarity">
    <text evidence="3">In the N-terminal section; belongs to the phytochrome family.</text>
</comment>
<evidence type="ECO:0000256" key="1">
    <source>
        <dbReference type="ARBA" id="ARBA00000085"/>
    </source>
</evidence>
<evidence type="ECO:0000256" key="3">
    <source>
        <dbReference type="ARBA" id="ARBA00006402"/>
    </source>
</evidence>
<sequence>MLSVRVQETVVKLLLGLRISDGHHTHGTMKLRRKTLSIIGITIAGLTSILYVASSSILLGSLIKAEEQEATQVIKGVLSVFGQTADDFNSRFADWSAWDDTYDFIQNRNSQFIASNLIPEGLANIRVNIAVFVNTSGQIVYGTGLDSEKLKLTPVPEALKRRISLSDPLLQHPNAKSSLAGILLLPSGPILIASRPILTTKSTGPIRGTLIFGRTLDAAGIAKVSKITRLPLIVHSVNEARLPADFQQAREKLSQKKQILVRPLSEESMAGYALIRDIYNQPALLLRVDIPREIYRQGQISLLYLLGSVALAGVGLVGCTLLLLERLVLSRLSGLAKAVNQISSSQDLSVRLPVTGEDELSDLAHTINGMLSAIAQAESEQLEEKARYRAVVEQATDCIFLWDAQTKRLLEANTAFTDLLDYSLDAISQLTIYDIIAYSKDLIDSNIDLLLTDKQFRIGEVLYRRRDGSCVDVEVSGSVISYGGREIICTVVRDITERKQAEAELRASEERYRLLFKNNPHPMWVYDLETLEFIAVNQAAIQHYGYTRDEFLNMTVADIRPPQELPKLLENISQLDVGIEFAGVWQHLKKDGTIIDVEITSYAMLFDSRNAELVLAHDVTDRLKAEAELYKAKEAAEAASLAKSQFLANMSHELRTPLNAIIGYSEILQEEALDLGEENFVSDLERIHNSGQLLLSLINDILDLSKIEAGHAELELETFDVSEAVQDVARTVEPLFLRNTNRLNVECPHNIGELYSDQIKFTQILFNLLSNAAKFTHKGTITLSVERIKNDENSWDSEELIVKCTDTGIGITPEQLQKLFQPFTQADASTTRKYGGTGLGLAIAQKYSQMLGGEITVISEFGKGSTFTLMLPA</sequence>
<dbReference type="SMART" id="SM00388">
    <property type="entry name" value="HisKA"/>
    <property type="match status" value="1"/>
</dbReference>
<dbReference type="FunFam" id="1.10.287.130:FF:000038">
    <property type="entry name" value="Sensory transduction histidine kinase"/>
    <property type="match status" value="1"/>
</dbReference>
<dbReference type="eggNOG" id="COG3322">
    <property type="taxonomic scope" value="Bacteria"/>
</dbReference>
<dbReference type="InterPro" id="IPR003660">
    <property type="entry name" value="HAMP_dom"/>
</dbReference>
<dbReference type="Gene3D" id="3.30.450.20">
    <property type="entry name" value="PAS domain"/>
    <property type="match status" value="2"/>
</dbReference>
<dbReference type="CDD" id="cd06225">
    <property type="entry name" value="HAMP"/>
    <property type="match status" value="1"/>
</dbReference>
<evidence type="ECO:0000256" key="11">
    <source>
        <dbReference type="ARBA" id="ARBA00023136"/>
    </source>
</evidence>
<dbReference type="Gene3D" id="3.30.565.10">
    <property type="entry name" value="Histidine kinase-like ATPase, C-terminal domain"/>
    <property type="match status" value="1"/>
</dbReference>
<evidence type="ECO:0000313" key="20">
    <source>
        <dbReference type="EMBL" id="AFZ09889.1"/>
    </source>
</evidence>
<dbReference type="SUPFAM" id="SSF47384">
    <property type="entry name" value="Homodimeric domain of signal transducing histidine kinase"/>
    <property type="match status" value="1"/>
</dbReference>
<comment type="catalytic activity">
    <reaction evidence="1">
        <text>ATP + protein L-histidine = ADP + protein N-phospho-L-histidine.</text>
        <dbReference type="EC" id="2.7.13.3"/>
    </reaction>
</comment>
<dbReference type="InterPro" id="IPR001610">
    <property type="entry name" value="PAC"/>
</dbReference>
<dbReference type="FunFam" id="3.30.565.10:FF:000010">
    <property type="entry name" value="Sensor histidine kinase RcsC"/>
    <property type="match status" value="1"/>
</dbReference>
<dbReference type="InterPro" id="IPR036097">
    <property type="entry name" value="HisK_dim/P_sf"/>
</dbReference>
<dbReference type="Pfam" id="PF02518">
    <property type="entry name" value="HATPase_c"/>
    <property type="match status" value="1"/>
</dbReference>
<dbReference type="InterPro" id="IPR000700">
    <property type="entry name" value="PAS-assoc_C"/>
</dbReference>
<dbReference type="PANTHER" id="PTHR43047">
    <property type="entry name" value="TWO-COMPONENT HISTIDINE PROTEIN KINASE"/>
    <property type="match status" value="1"/>
</dbReference>
<dbReference type="InterPro" id="IPR003661">
    <property type="entry name" value="HisK_dim/P_dom"/>
</dbReference>
<dbReference type="SMART" id="SM00086">
    <property type="entry name" value="PAC"/>
    <property type="match status" value="2"/>
</dbReference>
<evidence type="ECO:0000259" key="18">
    <source>
        <dbReference type="PROSITE" id="PS50113"/>
    </source>
</evidence>
<accession>K9VQQ8</accession>
<dbReference type="PROSITE" id="PS50885">
    <property type="entry name" value="HAMP"/>
    <property type="match status" value="1"/>
</dbReference>
<evidence type="ECO:0000259" key="19">
    <source>
        <dbReference type="PROSITE" id="PS50885"/>
    </source>
</evidence>
<dbReference type="Proteomes" id="UP000010478">
    <property type="component" value="Chromosome"/>
</dbReference>
<keyword evidence="15" id="KW-0812">Transmembrane</keyword>
<dbReference type="KEGG" id="oni:Osc7112_5675"/>
<dbReference type="Pfam" id="PF00672">
    <property type="entry name" value="HAMP"/>
    <property type="match status" value="1"/>
</dbReference>
<protein>
    <recommendedName>
        <fullName evidence="13">Circadian input-output histidine kinase CikA</fullName>
        <ecNumber evidence="4">2.7.13.3</ecNumber>
    </recommendedName>
</protein>
<dbReference type="EC" id="2.7.13.3" evidence="4"/>
<keyword evidence="6" id="KW-0808">Transferase</keyword>
<dbReference type="InterPro" id="IPR004358">
    <property type="entry name" value="Sig_transdc_His_kin-like_C"/>
</dbReference>
<keyword evidence="12" id="KW-0131">Cell cycle</keyword>
<dbReference type="CDD" id="cd16922">
    <property type="entry name" value="HATPase_EvgS-ArcB-TorS-like"/>
    <property type="match status" value="1"/>
</dbReference>
<dbReference type="SMART" id="SM00304">
    <property type="entry name" value="HAMP"/>
    <property type="match status" value="1"/>
</dbReference>
<feature type="transmembrane region" description="Helical" evidence="15">
    <location>
        <begin position="38"/>
        <end position="63"/>
    </location>
</feature>
<feature type="coiled-coil region" evidence="14">
    <location>
        <begin position="491"/>
        <end position="518"/>
    </location>
</feature>
<dbReference type="GO" id="GO:0005886">
    <property type="term" value="C:plasma membrane"/>
    <property type="evidence" value="ECO:0007669"/>
    <property type="project" value="TreeGrafter"/>
</dbReference>
<keyword evidence="21" id="KW-1185">Reference proteome</keyword>
<dbReference type="CDD" id="cd00130">
    <property type="entry name" value="PAS"/>
    <property type="match status" value="2"/>
</dbReference>
<evidence type="ECO:0000259" key="16">
    <source>
        <dbReference type="PROSITE" id="PS50109"/>
    </source>
</evidence>
<organism evidence="20 21">
    <name type="scientific">Phormidium nigroviride PCC 7112</name>
    <dbReference type="NCBI Taxonomy" id="179408"/>
    <lineage>
        <taxon>Bacteria</taxon>
        <taxon>Bacillati</taxon>
        <taxon>Cyanobacteriota</taxon>
        <taxon>Cyanophyceae</taxon>
        <taxon>Oscillatoriophycideae</taxon>
        <taxon>Oscillatoriales</taxon>
        <taxon>Oscillatoriaceae</taxon>
        <taxon>Phormidium</taxon>
    </lineage>
</organism>
<dbReference type="GO" id="GO:0005524">
    <property type="term" value="F:ATP binding"/>
    <property type="evidence" value="ECO:0007669"/>
    <property type="project" value="UniProtKB-KW"/>
</dbReference>
<comment type="subcellular location">
    <subcellularLocation>
        <location evidence="2">Membrane</location>
    </subcellularLocation>
</comment>
<dbReference type="NCBIfam" id="TIGR00229">
    <property type="entry name" value="sensory_box"/>
    <property type="match status" value="2"/>
</dbReference>
<dbReference type="GO" id="GO:0000155">
    <property type="term" value="F:phosphorelay sensor kinase activity"/>
    <property type="evidence" value="ECO:0007669"/>
    <property type="project" value="InterPro"/>
</dbReference>
<evidence type="ECO:0000256" key="8">
    <source>
        <dbReference type="ARBA" id="ARBA00022777"/>
    </source>
</evidence>
<dbReference type="SMART" id="SM00387">
    <property type="entry name" value="HATPase_c"/>
    <property type="match status" value="1"/>
</dbReference>
<evidence type="ECO:0000256" key="9">
    <source>
        <dbReference type="ARBA" id="ARBA00022840"/>
    </source>
</evidence>
<evidence type="ECO:0000256" key="13">
    <source>
        <dbReference type="ARBA" id="ARBA00074306"/>
    </source>
</evidence>
<evidence type="ECO:0000313" key="21">
    <source>
        <dbReference type="Proteomes" id="UP000010478"/>
    </source>
</evidence>
<dbReference type="Pfam" id="PF00512">
    <property type="entry name" value="HisKA"/>
    <property type="match status" value="1"/>
</dbReference>
<evidence type="ECO:0000256" key="5">
    <source>
        <dbReference type="ARBA" id="ARBA00022553"/>
    </source>
</evidence>
<gene>
    <name evidence="20" type="ORF">Osc7112_5675</name>
</gene>
<dbReference type="Gene3D" id="6.10.340.10">
    <property type="match status" value="1"/>
</dbReference>
<name>K9VQQ8_9CYAN</name>
<dbReference type="eggNOG" id="COG2202">
    <property type="taxonomic scope" value="Bacteria"/>
</dbReference>
<feature type="transmembrane region" description="Helical" evidence="15">
    <location>
        <begin position="302"/>
        <end position="324"/>
    </location>
</feature>
<dbReference type="InterPro" id="IPR007892">
    <property type="entry name" value="CHASE4"/>
</dbReference>
<dbReference type="Gene3D" id="1.10.287.130">
    <property type="match status" value="1"/>
</dbReference>
<dbReference type="HOGENOM" id="CLU_009587_1_0_3"/>
<dbReference type="Pfam" id="PF05228">
    <property type="entry name" value="CHASE4"/>
    <property type="match status" value="1"/>
</dbReference>
<evidence type="ECO:0000256" key="7">
    <source>
        <dbReference type="ARBA" id="ARBA00022741"/>
    </source>
</evidence>
<evidence type="ECO:0000256" key="2">
    <source>
        <dbReference type="ARBA" id="ARBA00004370"/>
    </source>
</evidence>
<reference evidence="20 21" key="1">
    <citation type="submission" date="2012-05" db="EMBL/GenBank/DDBJ databases">
        <title>Finished chromosome of genome of Oscillatoria sp. PCC 7112.</title>
        <authorList>
            <consortium name="US DOE Joint Genome Institute"/>
            <person name="Gugger M."/>
            <person name="Coursin T."/>
            <person name="Rippka R."/>
            <person name="Tandeau De Marsac N."/>
            <person name="Huntemann M."/>
            <person name="Wei C.-L."/>
            <person name="Han J."/>
            <person name="Detter J.C."/>
            <person name="Han C."/>
            <person name="Tapia R."/>
            <person name="Davenport K."/>
            <person name="Daligault H."/>
            <person name="Erkkila T."/>
            <person name="Gu W."/>
            <person name="Munk A.C.C."/>
            <person name="Teshima H."/>
            <person name="Xu Y."/>
            <person name="Chain P."/>
            <person name="Chen A."/>
            <person name="Krypides N."/>
            <person name="Mavromatis K."/>
            <person name="Markowitz V."/>
            <person name="Szeto E."/>
            <person name="Ivanova N."/>
            <person name="Mikhailova N."/>
            <person name="Ovchinnikova G."/>
            <person name="Pagani I."/>
            <person name="Pati A."/>
            <person name="Goodwin L."/>
            <person name="Peters L."/>
            <person name="Pitluck S."/>
            <person name="Woyke T."/>
            <person name="Kerfeld C."/>
        </authorList>
    </citation>
    <scope>NUCLEOTIDE SEQUENCE [LARGE SCALE GENOMIC DNA]</scope>
    <source>
        <strain evidence="20 21">PCC 7112</strain>
    </source>
</reference>
<dbReference type="InterPro" id="IPR000014">
    <property type="entry name" value="PAS"/>
</dbReference>
<evidence type="ECO:0000256" key="6">
    <source>
        <dbReference type="ARBA" id="ARBA00022679"/>
    </source>
</evidence>
<feature type="domain" description="PAC" evidence="18">
    <location>
        <begin position="457"/>
        <end position="507"/>
    </location>
</feature>
<dbReference type="EMBL" id="CP003614">
    <property type="protein sequence ID" value="AFZ09889.1"/>
    <property type="molecule type" value="Genomic_DNA"/>
</dbReference>
<dbReference type="PANTHER" id="PTHR43047:SF72">
    <property type="entry name" value="OSMOSENSING HISTIDINE PROTEIN KINASE SLN1"/>
    <property type="match status" value="1"/>
</dbReference>
<dbReference type="eggNOG" id="COG2205">
    <property type="taxonomic scope" value="Bacteria"/>
</dbReference>
<keyword evidence="10" id="KW-0902">Two-component regulatory system</keyword>
<feature type="domain" description="PAS" evidence="17">
    <location>
        <begin position="384"/>
        <end position="427"/>
    </location>
</feature>
<dbReference type="PROSITE" id="PS50112">
    <property type="entry name" value="PAS"/>
    <property type="match status" value="2"/>
</dbReference>
<evidence type="ECO:0000256" key="14">
    <source>
        <dbReference type="SAM" id="Coils"/>
    </source>
</evidence>
<evidence type="ECO:0000256" key="15">
    <source>
        <dbReference type="SAM" id="Phobius"/>
    </source>
</evidence>
<dbReference type="AlphaFoldDB" id="K9VQQ8"/>
<dbReference type="GO" id="GO:0009927">
    <property type="term" value="F:histidine phosphotransfer kinase activity"/>
    <property type="evidence" value="ECO:0007669"/>
    <property type="project" value="TreeGrafter"/>
</dbReference>
<dbReference type="InterPro" id="IPR036890">
    <property type="entry name" value="HATPase_C_sf"/>
</dbReference>
<dbReference type="PROSITE" id="PS50113">
    <property type="entry name" value="PAC"/>
    <property type="match status" value="1"/>
</dbReference>
<keyword evidence="14" id="KW-0175">Coiled coil</keyword>
<evidence type="ECO:0000259" key="17">
    <source>
        <dbReference type="PROSITE" id="PS50112"/>
    </source>
</evidence>
<dbReference type="PRINTS" id="PR00344">
    <property type="entry name" value="BCTRLSENSOR"/>
</dbReference>
<dbReference type="SMART" id="SM00091">
    <property type="entry name" value="PAS"/>
    <property type="match status" value="2"/>
</dbReference>
<dbReference type="Pfam" id="PF13426">
    <property type="entry name" value="PAS_9"/>
    <property type="match status" value="2"/>
</dbReference>
<proteinExistence type="inferred from homology"/>
<evidence type="ECO:0000256" key="12">
    <source>
        <dbReference type="ARBA" id="ARBA00023306"/>
    </source>
</evidence>
<keyword evidence="8 20" id="KW-0418">Kinase</keyword>
<dbReference type="STRING" id="179408.Osc7112_5675"/>
<dbReference type="CDD" id="cd00082">
    <property type="entry name" value="HisKA"/>
    <property type="match status" value="1"/>
</dbReference>
<feature type="domain" description="Histidine kinase" evidence="16">
    <location>
        <begin position="649"/>
        <end position="873"/>
    </location>
</feature>
<keyword evidence="5" id="KW-0597">Phosphoprotein</keyword>
<dbReference type="PROSITE" id="PS50109">
    <property type="entry name" value="HIS_KIN"/>
    <property type="match status" value="1"/>
</dbReference>
<dbReference type="SUPFAM" id="SSF55785">
    <property type="entry name" value="PYP-like sensor domain (PAS domain)"/>
    <property type="match status" value="2"/>
</dbReference>
<feature type="domain" description="PAS" evidence="17">
    <location>
        <begin position="508"/>
        <end position="574"/>
    </location>
</feature>
<keyword evidence="9" id="KW-0067">ATP-binding</keyword>
<keyword evidence="7" id="KW-0547">Nucleotide-binding</keyword>
<dbReference type="InterPro" id="IPR003594">
    <property type="entry name" value="HATPase_dom"/>
</dbReference>
<dbReference type="SUPFAM" id="SSF55874">
    <property type="entry name" value="ATPase domain of HSP90 chaperone/DNA topoisomerase II/histidine kinase"/>
    <property type="match status" value="1"/>
</dbReference>
<keyword evidence="15" id="KW-1133">Transmembrane helix</keyword>
<feature type="domain" description="HAMP" evidence="19">
    <location>
        <begin position="326"/>
        <end position="379"/>
    </location>
</feature>